<dbReference type="GO" id="GO:0005737">
    <property type="term" value="C:cytoplasm"/>
    <property type="evidence" value="ECO:0007669"/>
    <property type="project" value="TreeGrafter"/>
</dbReference>
<keyword evidence="5" id="KW-0418">Kinase</keyword>
<evidence type="ECO:0000313" key="5">
    <source>
        <dbReference type="EMBL" id="GBP07498.1"/>
    </source>
</evidence>
<evidence type="ECO:0000256" key="3">
    <source>
        <dbReference type="SAM" id="Coils"/>
    </source>
</evidence>
<keyword evidence="6" id="KW-1185">Reference proteome</keyword>
<dbReference type="PANTHER" id="PTHR46205">
    <property type="entry name" value="LOQUACIOUS, ISOFORM B"/>
    <property type="match status" value="1"/>
</dbReference>
<dbReference type="Proteomes" id="UP000299102">
    <property type="component" value="Unassembled WGS sequence"/>
</dbReference>
<gene>
    <name evidence="5" type="primary">prkra-a</name>
    <name evidence="5" type="ORF">EVAR_4844_1</name>
</gene>
<dbReference type="CDD" id="cd10845">
    <property type="entry name" value="DSRM_RNAse_III_family"/>
    <property type="match status" value="1"/>
</dbReference>
<dbReference type="InterPro" id="IPR014720">
    <property type="entry name" value="dsRBD_dom"/>
</dbReference>
<evidence type="ECO:0000259" key="4">
    <source>
        <dbReference type="PROSITE" id="PS50137"/>
    </source>
</evidence>
<keyword evidence="5" id="KW-0808">Transferase</keyword>
<dbReference type="GO" id="GO:0016301">
    <property type="term" value="F:kinase activity"/>
    <property type="evidence" value="ECO:0007669"/>
    <property type="project" value="UniProtKB-KW"/>
</dbReference>
<organism evidence="5 6">
    <name type="scientific">Eumeta variegata</name>
    <name type="common">Bagworm moth</name>
    <name type="synonym">Eumeta japonica</name>
    <dbReference type="NCBI Taxonomy" id="151549"/>
    <lineage>
        <taxon>Eukaryota</taxon>
        <taxon>Metazoa</taxon>
        <taxon>Ecdysozoa</taxon>
        <taxon>Arthropoda</taxon>
        <taxon>Hexapoda</taxon>
        <taxon>Insecta</taxon>
        <taxon>Pterygota</taxon>
        <taxon>Neoptera</taxon>
        <taxon>Endopterygota</taxon>
        <taxon>Lepidoptera</taxon>
        <taxon>Glossata</taxon>
        <taxon>Ditrysia</taxon>
        <taxon>Tineoidea</taxon>
        <taxon>Psychidae</taxon>
        <taxon>Oiketicinae</taxon>
        <taxon>Eumeta</taxon>
    </lineage>
</organism>
<evidence type="ECO:0000313" key="6">
    <source>
        <dbReference type="Proteomes" id="UP000299102"/>
    </source>
</evidence>
<dbReference type="PANTHER" id="PTHR46205:SF3">
    <property type="entry name" value="LOQUACIOUS, ISOFORM B"/>
    <property type="match status" value="1"/>
</dbReference>
<accession>A0A4C1T211</accession>
<dbReference type="PROSITE" id="PS50137">
    <property type="entry name" value="DS_RBD"/>
    <property type="match status" value="2"/>
</dbReference>
<dbReference type="GO" id="GO:0070920">
    <property type="term" value="P:regulation of regulatory ncRNA processing"/>
    <property type="evidence" value="ECO:0007669"/>
    <property type="project" value="TreeGrafter"/>
</dbReference>
<dbReference type="GO" id="GO:0030422">
    <property type="term" value="P:siRNA processing"/>
    <property type="evidence" value="ECO:0007669"/>
    <property type="project" value="TreeGrafter"/>
</dbReference>
<keyword evidence="3" id="KW-0175">Coiled coil</keyword>
<feature type="domain" description="DRBM" evidence="4">
    <location>
        <begin position="3"/>
        <end position="70"/>
    </location>
</feature>
<comment type="caution">
    <text evidence="5">The sequence shown here is derived from an EMBL/GenBank/DDBJ whole genome shotgun (WGS) entry which is preliminary data.</text>
</comment>
<evidence type="ECO:0000256" key="2">
    <source>
        <dbReference type="PROSITE-ProRule" id="PRU00266"/>
    </source>
</evidence>
<feature type="domain" description="DRBM" evidence="4">
    <location>
        <begin position="100"/>
        <end position="168"/>
    </location>
</feature>
<feature type="coiled-coil region" evidence="3">
    <location>
        <begin position="170"/>
        <end position="200"/>
    </location>
</feature>
<protein>
    <submittedName>
        <fullName evidence="5">Interferon-inducible double-stranded RNA-dependent protein kinase activator A homolog A</fullName>
    </submittedName>
</protein>
<reference evidence="5 6" key="1">
    <citation type="journal article" date="2019" name="Commun. Biol.">
        <title>The bagworm genome reveals a unique fibroin gene that provides high tensile strength.</title>
        <authorList>
            <person name="Kono N."/>
            <person name="Nakamura H."/>
            <person name="Ohtoshi R."/>
            <person name="Tomita M."/>
            <person name="Numata K."/>
            <person name="Arakawa K."/>
        </authorList>
    </citation>
    <scope>NUCLEOTIDE SEQUENCE [LARGE SCALE GENOMIC DNA]</scope>
</reference>
<evidence type="ECO:0000256" key="1">
    <source>
        <dbReference type="ARBA" id="ARBA00022884"/>
    </source>
</evidence>
<proteinExistence type="predicted"/>
<dbReference type="GO" id="GO:0070578">
    <property type="term" value="C:RISC-loading complex"/>
    <property type="evidence" value="ECO:0007669"/>
    <property type="project" value="TreeGrafter"/>
</dbReference>
<dbReference type="GO" id="GO:0035197">
    <property type="term" value="F:siRNA binding"/>
    <property type="evidence" value="ECO:0007669"/>
    <property type="project" value="TreeGrafter"/>
</dbReference>
<dbReference type="Pfam" id="PF00035">
    <property type="entry name" value="dsrm"/>
    <property type="match status" value="2"/>
</dbReference>
<dbReference type="STRING" id="151549.A0A4C1T211"/>
<dbReference type="AlphaFoldDB" id="A0A4C1T211"/>
<dbReference type="Gene3D" id="3.30.160.20">
    <property type="match status" value="2"/>
</dbReference>
<keyword evidence="1 2" id="KW-0694">RNA-binding</keyword>
<dbReference type="GO" id="GO:0005634">
    <property type="term" value="C:nucleus"/>
    <property type="evidence" value="ECO:0007669"/>
    <property type="project" value="TreeGrafter"/>
</dbReference>
<sequence length="319" mass="34672">MKTAVSVLQELAVKLGKVPEYECVGQTGPPHLAVFQYRCTAMGATVIASARSKKEAKQEAARLCLAELAARGMPVNQSLPSSVLSSGSVEEDEAVLPSYSYVALLKELCEQYRLPASTYQLVGDAGPAHLRHFTVRVSVGGHAREATATTKKAARQLAASYLYKYLRENLAKATRDFAEEEALVRAHEKAMDRYRELNDEQPWRPDLGQRIADYPDGLIHHTEKQARERALSILNELNPEDAVGAETKLEEMLEALGLAAEWTELDTSTGPMPVLQVPRASPALAFCGLPGPKTRAAAAAAAIDYLRLALNNDTSDAQS</sequence>
<dbReference type="GO" id="GO:0003725">
    <property type="term" value="F:double-stranded RNA binding"/>
    <property type="evidence" value="ECO:0007669"/>
    <property type="project" value="TreeGrafter"/>
</dbReference>
<dbReference type="SMART" id="SM00358">
    <property type="entry name" value="DSRM"/>
    <property type="match status" value="2"/>
</dbReference>
<dbReference type="GO" id="GO:0016442">
    <property type="term" value="C:RISC complex"/>
    <property type="evidence" value="ECO:0007669"/>
    <property type="project" value="TreeGrafter"/>
</dbReference>
<dbReference type="OrthoDB" id="5961559at2759"/>
<dbReference type="EMBL" id="BGZK01000026">
    <property type="protein sequence ID" value="GBP07498.1"/>
    <property type="molecule type" value="Genomic_DNA"/>
</dbReference>
<dbReference type="SUPFAM" id="SSF54768">
    <property type="entry name" value="dsRNA-binding domain-like"/>
    <property type="match status" value="2"/>
</dbReference>
<dbReference type="InterPro" id="IPR051247">
    <property type="entry name" value="RLC_Component"/>
</dbReference>
<name>A0A4C1T211_EUMVA</name>